<dbReference type="GO" id="GO:0005615">
    <property type="term" value="C:extracellular space"/>
    <property type="evidence" value="ECO:0007669"/>
    <property type="project" value="InterPro"/>
</dbReference>
<dbReference type="STRING" id="1003.SAMN04488541_104721"/>
<feature type="signal peptide" evidence="2">
    <location>
        <begin position="1"/>
        <end position="19"/>
    </location>
</feature>
<dbReference type="Proteomes" id="UP000199513">
    <property type="component" value="Unassembled WGS sequence"/>
</dbReference>
<dbReference type="CDD" id="cd19588">
    <property type="entry name" value="serpin_miropin-like"/>
    <property type="match status" value="1"/>
</dbReference>
<accession>A0A1I2JE64</accession>
<dbReference type="PANTHER" id="PTHR11461">
    <property type="entry name" value="SERINE PROTEASE INHIBITOR, SERPIN"/>
    <property type="match status" value="1"/>
</dbReference>
<feature type="chain" id="PRO_5011521077" evidence="2">
    <location>
        <begin position="20"/>
        <end position="410"/>
    </location>
</feature>
<evidence type="ECO:0000313" key="5">
    <source>
        <dbReference type="Proteomes" id="UP000199513"/>
    </source>
</evidence>
<keyword evidence="5" id="KW-1185">Reference proteome</keyword>
<dbReference type="InterPro" id="IPR036186">
    <property type="entry name" value="Serpin_sf"/>
</dbReference>
<protein>
    <submittedName>
        <fullName evidence="4">Serpin B</fullName>
    </submittedName>
</protein>
<proteinExistence type="inferred from homology"/>
<feature type="domain" description="Serpin" evidence="3">
    <location>
        <begin position="51"/>
        <end position="410"/>
    </location>
</feature>
<dbReference type="AlphaFoldDB" id="A0A1I2JE64"/>
<dbReference type="Gene3D" id="3.30.497.10">
    <property type="entry name" value="Antithrombin, subunit I, domain 2"/>
    <property type="match status" value="1"/>
</dbReference>
<dbReference type="InterPro" id="IPR023796">
    <property type="entry name" value="Serpin_dom"/>
</dbReference>
<evidence type="ECO:0000256" key="2">
    <source>
        <dbReference type="SAM" id="SignalP"/>
    </source>
</evidence>
<dbReference type="FunFam" id="2.10.310.10:FF:000001">
    <property type="entry name" value="Serpin family A member 1"/>
    <property type="match status" value="1"/>
</dbReference>
<evidence type="ECO:0000256" key="1">
    <source>
        <dbReference type="RuleBase" id="RU000411"/>
    </source>
</evidence>
<reference evidence="4 5" key="1">
    <citation type="submission" date="2016-10" db="EMBL/GenBank/DDBJ databases">
        <authorList>
            <person name="de Groot N.N."/>
        </authorList>
    </citation>
    <scope>NUCLEOTIDE SEQUENCE [LARGE SCALE GENOMIC DNA]</scope>
    <source>
        <strain>GEY</strain>
        <strain evidence="5">DSM 9560</strain>
    </source>
</reference>
<dbReference type="GO" id="GO:0004867">
    <property type="term" value="F:serine-type endopeptidase inhibitor activity"/>
    <property type="evidence" value="ECO:0007669"/>
    <property type="project" value="InterPro"/>
</dbReference>
<comment type="similarity">
    <text evidence="1">Belongs to the serpin family.</text>
</comment>
<name>A0A1I2JE64_9BACT</name>
<dbReference type="InterPro" id="IPR042178">
    <property type="entry name" value="Serpin_sf_1"/>
</dbReference>
<evidence type="ECO:0000313" key="4">
    <source>
        <dbReference type="EMBL" id="SFF52270.1"/>
    </source>
</evidence>
<dbReference type="SUPFAM" id="SSF56574">
    <property type="entry name" value="Serpins"/>
    <property type="match status" value="1"/>
</dbReference>
<dbReference type="SMART" id="SM00093">
    <property type="entry name" value="SERPIN"/>
    <property type="match status" value="1"/>
</dbReference>
<dbReference type="OrthoDB" id="9764871at2"/>
<organism evidence="4 5">
    <name type="scientific">Thermoflexibacter ruber</name>
    <dbReference type="NCBI Taxonomy" id="1003"/>
    <lineage>
        <taxon>Bacteria</taxon>
        <taxon>Pseudomonadati</taxon>
        <taxon>Bacteroidota</taxon>
        <taxon>Cytophagia</taxon>
        <taxon>Cytophagales</taxon>
        <taxon>Thermoflexibacteraceae</taxon>
        <taxon>Thermoflexibacter</taxon>
    </lineage>
</organism>
<dbReference type="PROSITE" id="PS00284">
    <property type="entry name" value="SERPIN"/>
    <property type="match status" value="1"/>
</dbReference>
<dbReference type="PANTHER" id="PTHR11461:SF211">
    <property type="entry name" value="GH10112P-RELATED"/>
    <property type="match status" value="1"/>
</dbReference>
<dbReference type="InterPro" id="IPR042185">
    <property type="entry name" value="Serpin_sf_2"/>
</dbReference>
<dbReference type="PROSITE" id="PS51257">
    <property type="entry name" value="PROKAR_LIPOPROTEIN"/>
    <property type="match status" value="1"/>
</dbReference>
<dbReference type="InterPro" id="IPR023795">
    <property type="entry name" value="Serpin_CS"/>
</dbReference>
<keyword evidence="2" id="KW-0732">Signal</keyword>
<dbReference type="RefSeq" id="WP_091549123.1">
    <property type="nucleotide sequence ID" value="NZ_FONY01000047.1"/>
</dbReference>
<dbReference type="Pfam" id="PF00079">
    <property type="entry name" value="Serpin"/>
    <property type="match status" value="1"/>
</dbReference>
<dbReference type="EMBL" id="FONY01000047">
    <property type="protein sequence ID" value="SFF52270.1"/>
    <property type="molecule type" value="Genomic_DNA"/>
</dbReference>
<evidence type="ECO:0000259" key="3">
    <source>
        <dbReference type="SMART" id="SM00093"/>
    </source>
</evidence>
<dbReference type="Gene3D" id="2.30.39.10">
    <property type="entry name" value="Alpha-1-antitrypsin, domain 1"/>
    <property type="match status" value="1"/>
</dbReference>
<gene>
    <name evidence="4" type="ORF">SAMN04488541_104721</name>
</gene>
<dbReference type="InterPro" id="IPR000215">
    <property type="entry name" value="Serpin_fam"/>
</dbReference>
<sequence length="410" mass="45690">MKKHLKNNILIFLFLFIFACSSPTINDTSEDLPNIGDVPKSFTEATDDFAFNLLKTTNASEPAEDNIFISPLSVHIALGMLLNGADGTTAQEINKVLGLGGMDIEQANRFYASLLTNLPKADAKVNLNIANSIWYRNTFPVESSFISTLQNAFLAEATPLNFDDPTVKNVINNWVNAKTQNRIPKIIEQINPDDVMFLINAVYFKGDWKYQFSTEATQEWLFNLSNTSTKKVQMMNMQAELAYNQRSNYTAVVLPYSKGNFNLTLILPSADQSLTSFINSFTEAEWKNLQNSLTSTRKVNVGLPKFTLEYDIALNNVLQSMGIKEAFSNQANLTKISKQGRLYVNSVKHKTFLQIDEKGTEAAGVTSIGVGVTSVNPNTPPTIIFDRPFLMILSEKQSNTILFMGKITNP</sequence>
<dbReference type="Gene3D" id="2.10.310.10">
    <property type="entry name" value="Serpins superfamily"/>
    <property type="match status" value="1"/>
</dbReference>